<accession>A0AAQ3RFG4</accession>
<dbReference type="AlphaFoldDB" id="A0AAQ3RFG4"/>
<dbReference type="PANTHER" id="PTHR48215:SF1">
    <property type="match status" value="1"/>
</dbReference>
<gene>
    <name evidence="1" type="ORF">V8G54_032601</name>
</gene>
<dbReference type="EMBL" id="CP144691">
    <property type="protein sequence ID" value="WVY93513.1"/>
    <property type="molecule type" value="Genomic_DNA"/>
</dbReference>
<dbReference type="Proteomes" id="UP001374535">
    <property type="component" value="Chromosome 10"/>
</dbReference>
<keyword evidence="2" id="KW-1185">Reference proteome</keyword>
<evidence type="ECO:0000313" key="1">
    <source>
        <dbReference type="EMBL" id="WVY93513.1"/>
    </source>
</evidence>
<name>A0AAQ3RFG4_VIGMU</name>
<reference evidence="1 2" key="1">
    <citation type="journal article" date="2023" name="Life. Sci Alliance">
        <title>Evolutionary insights into 3D genome organization and epigenetic landscape of Vigna mungo.</title>
        <authorList>
            <person name="Junaid A."/>
            <person name="Singh B."/>
            <person name="Bhatia S."/>
        </authorList>
    </citation>
    <scope>NUCLEOTIDE SEQUENCE [LARGE SCALE GENOMIC DNA]</scope>
    <source>
        <strain evidence="1">Urdbean</strain>
    </source>
</reference>
<organism evidence="1 2">
    <name type="scientific">Vigna mungo</name>
    <name type="common">Black gram</name>
    <name type="synonym">Phaseolus mungo</name>
    <dbReference type="NCBI Taxonomy" id="3915"/>
    <lineage>
        <taxon>Eukaryota</taxon>
        <taxon>Viridiplantae</taxon>
        <taxon>Streptophyta</taxon>
        <taxon>Embryophyta</taxon>
        <taxon>Tracheophyta</taxon>
        <taxon>Spermatophyta</taxon>
        <taxon>Magnoliopsida</taxon>
        <taxon>eudicotyledons</taxon>
        <taxon>Gunneridae</taxon>
        <taxon>Pentapetalae</taxon>
        <taxon>rosids</taxon>
        <taxon>fabids</taxon>
        <taxon>Fabales</taxon>
        <taxon>Fabaceae</taxon>
        <taxon>Papilionoideae</taxon>
        <taxon>50 kb inversion clade</taxon>
        <taxon>NPAAA clade</taxon>
        <taxon>indigoferoid/millettioid clade</taxon>
        <taxon>Phaseoleae</taxon>
        <taxon>Vigna</taxon>
    </lineage>
</organism>
<dbReference type="PANTHER" id="PTHR48215">
    <property type="match status" value="1"/>
</dbReference>
<sequence length="279" mass="31239">MKRLCCNGWQRVRKLTPVQSLAELRGLPSLFPIPSPRLTGPYSGGESGAPRSTVERKILGPSSFSTGFQTFLQHSESPIEASEVGEPYDGQLSPAVRRGLSCSKKGWAEVRLPREETGDSWHLWLLRAIQLLAAYESRKLNGAERPYAVTQNLSREGRLVRPPAKEKEKNRVLLKRGPLHKCRAGKLARQAISDTRYQSEVVEPWHPPRSLNPTKKDLRVPSTIALEEVKAGMARVETSLKEEVEGLKATKEKLRIKVSILALRGQWPTECHALSQLQE</sequence>
<evidence type="ECO:0000313" key="2">
    <source>
        <dbReference type="Proteomes" id="UP001374535"/>
    </source>
</evidence>
<proteinExistence type="predicted"/>
<protein>
    <submittedName>
        <fullName evidence="1">Uncharacterized protein</fullName>
    </submittedName>
</protein>